<protein>
    <submittedName>
        <fullName evidence="1">Uncharacterized protein</fullName>
    </submittedName>
</protein>
<sequence length="121" mass="12422">MIGVGVLVGGVLLYYFGNRTVKAATDAIGGAVTGNNALTEGTAYEGVGFGIGTLGAIFNRASGGVLGELGSWIGGTAADAKEWAQGQIYDVFNKATLDPNQRAFDARGGLVRPEDRPSSLR</sequence>
<comment type="caution">
    <text evidence="1">The sequence shown here is derived from an EMBL/GenBank/DDBJ whole genome shotgun (WGS) entry which is preliminary data.</text>
</comment>
<evidence type="ECO:0000313" key="1">
    <source>
        <dbReference type="EMBL" id="MBM0105600.1"/>
    </source>
</evidence>
<name>A0ABS1WX92_9GAMM</name>
<accession>A0ABS1WX92</accession>
<organism evidence="1 2">
    <name type="scientific">Steroidobacter gossypii</name>
    <dbReference type="NCBI Taxonomy" id="2805490"/>
    <lineage>
        <taxon>Bacteria</taxon>
        <taxon>Pseudomonadati</taxon>
        <taxon>Pseudomonadota</taxon>
        <taxon>Gammaproteobacteria</taxon>
        <taxon>Steroidobacterales</taxon>
        <taxon>Steroidobacteraceae</taxon>
        <taxon>Steroidobacter</taxon>
    </lineage>
</organism>
<gene>
    <name evidence="1" type="ORF">JM946_12610</name>
</gene>
<reference evidence="1 2" key="1">
    <citation type="journal article" date="2021" name="Int. J. Syst. Evol. Microbiol.">
        <title>Steroidobacter gossypii sp. nov., isolated from soil of cotton cropping field.</title>
        <authorList>
            <person name="Huang R."/>
            <person name="Yang S."/>
            <person name="Zhen C."/>
            <person name="Liu W."/>
        </authorList>
    </citation>
    <scope>NUCLEOTIDE SEQUENCE [LARGE SCALE GENOMIC DNA]</scope>
    <source>
        <strain evidence="1 2">S1-65</strain>
    </source>
</reference>
<dbReference type="Proteomes" id="UP000661077">
    <property type="component" value="Unassembled WGS sequence"/>
</dbReference>
<evidence type="ECO:0000313" key="2">
    <source>
        <dbReference type="Proteomes" id="UP000661077"/>
    </source>
</evidence>
<keyword evidence="2" id="KW-1185">Reference proteome</keyword>
<proteinExistence type="predicted"/>
<dbReference type="EMBL" id="JAEVLS010000002">
    <property type="protein sequence ID" value="MBM0105600.1"/>
    <property type="molecule type" value="Genomic_DNA"/>
</dbReference>
<dbReference type="RefSeq" id="WP_203167635.1">
    <property type="nucleotide sequence ID" value="NZ_JAEVLS010000002.1"/>
</dbReference>